<evidence type="ECO:0000313" key="2">
    <source>
        <dbReference type="EMBL" id="OGZ35825.1"/>
    </source>
</evidence>
<organism evidence="2 3">
    <name type="scientific">Candidatus Portnoybacteria bacterium RIFCSPHIGHO2_01_FULL_40_12b</name>
    <dbReference type="NCBI Taxonomy" id="1801994"/>
    <lineage>
        <taxon>Bacteria</taxon>
        <taxon>Candidatus Portnoyibacteriota</taxon>
    </lineage>
</organism>
<dbReference type="PANTHER" id="PTHR10948">
    <property type="entry name" value="TRANSPOSASE"/>
    <property type="match status" value="1"/>
</dbReference>
<dbReference type="PANTHER" id="PTHR10948:SF23">
    <property type="entry name" value="TRANSPOSASE INSI FOR INSERTION SEQUENCE ELEMENT IS30A-RELATED"/>
    <property type="match status" value="1"/>
</dbReference>
<proteinExistence type="predicted"/>
<dbReference type="InterPro" id="IPR001584">
    <property type="entry name" value="Integrase_cat-core"/>
</dbReference>
<dbReference type="GO" id="GO:0004803">
    <property type="term" value="F:transposase activity"/>
    <property type="evidence" value="ECO:0007669"/>
    <property type="project" value="TreeGrafter"/>
</dbReference>
<dbReference type="EMBL" id="MHMY01000006">
    <property type="protein sequence ID" value="OGZ35825.1"/>
    <property type="molecule type" value="Genomic_DNA"/>
</dbReference>
<reference evidence="2 3" key="1">
    <citation type="journal article" date="2016" name="Nat. Commun.">
        <title>Thousands of microbial genomes shed light on interconnected biogeochemical processes in an aquifer system.</title>
        <authorList>
            <person name="Anantharaman K."/>
            <person name="Brown C.T."/>
            <person name="Hug L.A."/>
            <person name="Sharon I."/>
            <person name="Castelle C.J."/>
            <person name="Probst A.J."/>
            <person name="Thomas B.C."/>
            <person name="Singh A."/>
            <person name="Wilkins M.J."/>
            <person name="Karaoz U."/>
            <person name="Brodie E.L."/>
            <person name="Williams K.H."/>
            <person name="Hubbard S.S."/>
            <person name="Banfield J.F."/>
        </authorList>
    </citation>
    <scope>NUCLEOTIDE SEQUENCE [LARGE SCALE GENOMIC DNA]</scope>
</reference>
<sequence length="248" mass="29248">MKIRRDIEVENYIRKKLKLSWSPESIAGRMKLDIGKSVHYTVIYKYLYGQYGQDMRGYLRYKQYGRKKRTNVKRTKEIIKNRVFIDKRPRVIAERRRYGDFETDTMGYPKWAKETLAAAIERKSRFILSKKISRLKNAMEGFKDIFQSLPVQSLTFDSGPENARYKELGIKTFFCHPYSAWEKGAVENAFKLIREYIPKKRPLENYTDEEISAIIDTINGRPRKCLNWLTPKEVFYANFLNSGCCASG</sequence>
<dbReference type="NCBIfam" id="NF033563">
    <property type="entry name" value="transpos_IS30"/>
    <property type="match status" value="1"/>
</dbReference>
<dbReference type="GO" id="GO:0015074">
    <property type="term" value="P:DNA integration"/>
    <property type="evidence" value="ECO:0007669"/>
    <property type="project" value="InterPro"/>
</dbReference>
<dbReference type="GO" id="GO:0032196">
    <property type="term" value="P:transposition"/>
    <property type="evidence" value="ECO:0007669"/>
    <property type="project" value="TreeGrafter"/>
</dbReference>
<dbReference type="InterPro" id="IPR036397">
    <property type="entry name" value="RNaseH_sf"/>
</dbReference>
<dbReference type="Gene3D" id="3.30.420.10">
    <property type="entry name" value="Ribonuclease H-like superfamily/Ribonuclease H"/>
    <property type="match status" value="1"/>
</dbReference>
<dbReference type="AlphaFoldDB" id="A0A1G2FCL9"/>
<protein>
    <recommendedName>
        <fullName evidence="1">Integrase catalytic domain-containing protein</fullName>
    </recommendedName>
</protein>
<evidence type="ECO:0000313" key="3">
    <source>
        <dbReference type="Proteomes" id="UP000176974"/>
    </source>
</evidence>
<dbReference type="GO" id="GO:0005829">
    <property type="term" value="C:cytosol"/>
    <property type="evidence" value="ECO:0007669"/>
    <property type="project" value="TreeGrafter"/>
</dbReference>
<feature type="domain" description="Integrase catalytic" evidence="1">
    <location>
        <begin position="166"/>
        <end position="239"/>
    </location>
</feature>
<dbReference type="SUPFAM" id="SSF53098">
    <property type="entry name" value="Ribonuclease H-like"/>
    <property type="match status" value="1"/>
</dbReference>
<dbReference type="PROSITE" id="PS50994">
    <property type="entry name" value="INTEGRASE"/>
    <property type="match status" value="1"/>
</dbReference>
<gene>
    <name evidence="2" type="ORF">A2815_00310</name>
</gene>
<evidence type="ECO:0000259" key="1">
    <source>
        <dbReference type="PROSITE" id="PS50994"/>
    </source>
</evidence>
<dbReference type="Proteomes" id="UP000176974">
    <property type="component" value="Unassembled WGS sequence"/>
</dbReference>
<dbReference type="InterPro" id="IPR053392">
    <property type="entry name" value="Transposase_IS30-like"/>
</dbReference>
<dbReference type="InterPro" id="IPR012337">
    <property type="entry name" value="RNaseH-like_sf"/>
</dbReference>
<accession>A0A1G2FCL9</accession>
<comment type="caution">
    <text evidence="2">The sequence shown here is derived from an EMBL/GenBank/DDBJ whole genome shotgun (WGS) entry which is preliminary data.</text>
</comment>
<dbReference type="GO" id="GO:0003676">
    <property type="term" value="F:nucleic acid binding"/>
    <property type="evidence" value="ECO:0007669"/>
    <property type="project" value="InterPro"/>
</dbReference>
<name>A0A1G2FCL9_9BACT</name>
<dbReference type="InterPro" id="IPR051917">
    <property type="entry name" value="Transposase-Integrase"/>
</dbReference>